<proteinExistence type="inferred from homology"/>
<dbReference type="CDD" id="cd03112">
    <property type="entry name" value="CobW-like"/>
    <property type="match status" value="1"/>
</dbReference>
<keyword evidence="1" id="KW-0547">Nucleotide-binding</keyword>
<evidence type="ECO:0000313" key="8">
    <source>
        <dbReference type="EMBL" id="SVB99723.1"/>
    </source>
</evidence>
<reference evidence="8" key="1">
    <citation type="submission" date="2018-05" db="EMBL/GenBank/DDBJ databases">
        <authorList>
            <person name="Lanie J.A."/>
            <person name="Ng W.-L."/>
            <person name="Kazmierczak K.M."/>
            <person name="Andrzejewski T.M."/>
            <person name="Davidsen T.M."/>
            <person name="Wayne K.J."/>
            <person name="Tettelin H."/>
            <person name="Glass J.I."/>
            <person name="Rusch D."/>
            <person name="Podicherti R."/>
            <person name="Tsui H.-C.T."/>
            <person name="Winkler M.E."/>
        </authorList>
    </citation>
    <scope>NUCLEOTIDE SEQUENCE</scope>
</reference>
<evidence type="ECO:0000259" key="6">
    <source>
        <dbReference type="Pfam" id="PF02492"/>
    </source>
</evidence>
<dbReference type="Pfam" id="PF07683">
    <property type="entry name" value="CobW_C"/>
    <property type="match status" value="1"/>
</dbReference>
<gene>
    <name evidence="8" type="ORF">METZ01_LOCUS252577</name>
</gene>
<dbReference type="Pfam" id="PF02492">
    <property type="entry name" value="cobW"/>
    <property type="match status" value="1"/>
</dbReference>
<comment type="catalytic activity">
    <reaction evidence="5">
        <text>GTP + H2O = GDP + phosphate + H(+)</text>
        <dbReference type="Rhea" id="RHEA:19669"/>
        <dbReference type="ChEBI" id="CHEBI:15377"/>
        <dbReference type="ChEBI" id="CHEBI:15378"/>
        <dbReference type="ChEBI" id="CHEBI:37565"/>
        <dbReference type="ChEBI" id="CHEBI:43474"/>
        <dbReference type="ChEBI" id="CHEBI:58189"/>
    </reaction>
    <physiologicalReaction direction="left-to-right" evidence="5">
        <dbReference type="Rhea" id="RHEA:19670"/>
    </physiologicalReaction>
</comment>
<dbReference type="GO" id="GO:0005737">
    <property type="term" value="C:cytoplasm"/>
    <property type="evidence" value="ECO:0007669"/>
    <property type="project" value="TreeGrafter"/>
</dbReference>
<dbReference type="AlphaFoldDB" id="A0A382ILI1"/>
<comment type="similarity">
    <text evidence="4">Belongs to the SIMIBI class G3E GTPase family. ZNG1 subfamily.</text>
</comment>
<dbReference type="SUPFAM" id="SSF52540">
    <property type="entry name" value="P-loop containing nucleoside triphosphate hydrolases"/>
    <property type="match status" value="1"/>
</dbReference>
<organism evidence="8">
    <name type="scientific">marine metagenome</name>
    <dbReference type="NCBI Taxonomy" id="408172"/>
    <lineage>
        <taxon>unclassified sequences</taxon>
        <taxon>metagenomes</taxon>
        <taxon>ecological metagenomes</taxon>
    </lineage>
</organism>
<dbReference type="Gene3D" id="3.30.1220.10">
    <property type="entry name" value="CobW-like, C-terminal domain"/>
    <property type="match status" value="1"/>
</dbReference>
<sequence length="269" mass="29230">MVNDFGEINIDAGLIESETDSQINLTNGCICCSLTDGFVEAIDTLLAKRPRPEHIIVEASGVADVANLTQYGYSPELQLDGVLVLADAESVVKKADDKYVASTVRRQLQAADIIILNKTDLVTDVELQDRRDWLARTFPDPTIIETTYGNVPLSLLMDVHGGNKLPTSEHSDHEHYSSWSFQSEAAVTAEGLRKFADALPAVVIRAKGIARLTDGSHQVLQVVGQRKSLDAIESDQAITQIVTIGLSRQFDADYLQGLAESHLGSSVVN</sequence>
<evidence type="ECO:0000259" key="7">
    <source>
        <dbReference type="Pfam" id="PF07683"/>
    </source>
</evidence>
<name>A0A382ILI1_9ZZZZ</name>
<protein>
    <recommendedName>
        <fullName evidence="9">CobW C-terminal domain-containing protein</fullName>
    </recommendedName>
</protein>
<dbReference type="InterPro" id="IPR011629">
    <property type="entry name" value="CobW-like_C"/>
</dbReference>
<dbReference type="InterPro" id="IPR027417">
    <property type="entry name" value="P-loop_NTPase"/>
</dbReference>
<feature type="domain" description="CobW/HypB/UreG nucleotide-binding" evidence="6">
    <location>
        <begin position="2"/>
        <end position="136"/>
    </location>
</feature>
<evidence type="ECO:0000256" key="4">
    <source>
        <dbReference type="ARBA" id="ARBA00034320"/>
    </source>
</evidence>
<dbReference type="InterPro" id="IPR051316">
    <property type="entry name" value="Zinc-reg_GTPase_activator"/>
</dbReference>
<dbReference type="InterPro" id="IPR003495">
    <property type="entry name" value="CobW/HypB/UreG_nucleotide-bd"/>
</dbReference>
<dbReference type="InterPro" id="IPR036627">
    <property type="entry name" value="CobW-likC_sf"/>
</dbReference>
<evidence type="ECO:0008006" key="9">
    <source>
        <dbReference type="Google" id="ProtNLM"/>
    </source>
</evidence>
<dbReference type="GO" id="GO:0000166">
    <property type="term" value="F:nucleotide binding"/>
    <property type="evidence" value="ECO:0007669"/>
    <property type="project" value="UniProtKB-KW"/>
</dbReference>
<dbReference type="GO" id="GO:0016787">
    <property type="term" value="F:hydrolase activity"/>
    <property type="evidence" value="ECO:0007669"/>
    <property type="project" value="UniProtKB-KW"/>
</dbReference>
<keyword evidence="3" id="KW-0143">Chaperone</keyword>
<evidence type="ECO:0000256" key="3">
    <source>
        <dbReference type="ARBA" id="ARBA00023186"/>
    </source>
</evidence>
<evidence type="ECO:0000256" key="1">
    <source>
        <dbReference type="ARBA" id="ARBA00022741"/>
    </source>
</evidence>
<keyword evidence="2" id="KW-0378">Hydrolase</keyword>
<evidence type="ECO:0000256" key="5">
    <source>
        <dbReference type="ARBA" id="ARBA00049117"/>
    </source>
</evidence>
<dbReference type="PANTHER" id="PTHR13748:SF62">
    <property type="entry name" value="COBW DOMAIN-CONTAINING PROTEIN"/>
    <property type="match status" value="1"/>
</dbReference>
<dbReference type="PANTHER" id="PTHR13748">
    <property type="entry name" value="COBW-RELATED"/>
    <property type="match status" value="1"/>
</dbReference>
<dbReference type="EMBL" id="UINC01067750">
    <property type="protein sequence ID" value="SVB99723.1"/>
    <property type="molecule type" value="Genomic_DNA"/>
</dbReference>
<dbReference type="Gene3D" id="3.40.50.300">
    <property type="entry name" value="P-loop containing nucleotide triphosphate hydrolases"/>
    <property type="match status" value="1"/>
</dbReference>
<accession>A0A382ILI1</accession>
<dbReference type="SUPFAM" id="SSF90002">
    <property type="entry name" value="Hypothetical protein YjiA, C-terminal domain"/>
    <property type="match status" value="1"/>
</dbReference>
<evidence type="ECO:0000256" key="2">
    <source>
        <dbReference type="ARBA" id="ARBA00022801"/>
    </source>
</evidence>
<feature type="domain" description="CobW C-terminal" evidence="7">
    <location>
        <begin position="177"/>
        <end position="255"/>
    </location>
</feature>